<dbReference type="KEGG" id="bba:Bd0957"/>
<accession>Q6MPA2</accession>
<protein>
    <recommendedName>
        <fullName evidence="4">Methyltransferase type 11 domain-containing protein</fullName>
    </recommendedName>
</protein>
<name>Q6MPA2_BDEBA</name>
<feature type="chain" id="PRO_5004278441" description="Methyltransferase type 11 domain-containing protein" evidence="1">
    <location>
        <begin position="29"/>
        <end position="520"/>
    </location>
</feature>
<evidence type="ECO:0000313" key="3">
    <source>
        <dbReference type="Proteomes" id="UP000008080"/>
    </source>
</evidence>
<feature type="signal peptide" evidence="1">
    <location>
        <begin position="1"/>
        <end position="28"/>
    </location>
</feature>
<organism evidence="2 3">
    <name type="scientific">Bdellovibrio bacteriovorus (strain ATCC 15356 / DSM 50701 / NCIMB 9529 / HD100)</name>
    <dbReference type="NCBI Taxonomy" id="264462"/>
    <lineage>
        <taxon>Bacteria</taxon>
        <taxon>Pseudomonadati</taxon>
        <taxon>Bdellovibrionota</taxon>
        <taxon>Bdellovibrionia</taxon>
        <taxon>Bdellovibrionales</taxon>
        <taxon>Pseudobdellovibrionaceae</taxon>
        <taxon>Bdellovibrio</taxon>
    </lineage>
</organism>
<gene>
    <name evidence="2" type="ordered locus">Bd0957</name>
</gene>
<dbReference type="AlphaFoldDB" id="Q6MPA2"/>
<proteinExistence type="predicted"/>
<dbReference type="EMBL" id="BX842648">
    <property type="protein sequence ID" value="CAE78896.1"/>
    <property type="molecule type" value="Genomic_DNA"/>
</dbReference>
<evidence type="ECO:0000313" key="2">
    <source>
        <dbReference type="EMBL" id="CAE78896.1"/>
    </source>
</evidence>
<dbReference type="STRING" id="264462.Bd0957"/>
<sequence length="520" mass="58259">MIMSIKTTLAVLSLSSLLTMALPFAAQASVAARCEGIFTFAKAEKNDPRAFENLTKYEQLFTKGRGLETYKIVLGKDFAQSLSRVLQKQDGHWFDSGAGHAFAVRQALQLPEGQNLRSTVVAYETSAKSAERLNVISGRFLETIADKEIAKSDLITDVFGPLAYSGQPHQVMQKYLNNLKPDGEIYIFLGARHELYGQANKVITAKGEVLNLGQWLETLPGIHTELVKTKKEDDGTHYEMWTVKITKKDSEVNVPAVEMVHFKEGAPPVMTFKEVANNGLTSHASLQEKARATFREHAKTISASQFLDAFRGGELRHPLIASIKGLKRSDRWVNSSEVGAQVFAGMKNKDYDYSDTKVFVGLAQKFIRWRSSRINTDKINYTAMSDSNLLKDIQDVKLITDYHGDFMSAFAPDVVLNRYVQSLSNKGEIYIYTGQEYGGFGSDSMVMTKNGTQMPLRQWMRQIPGLNTSLFRGGYHWSGGEWTFLKVTIKDRNKIKIPKLKLMGTTEGKDGLPLPFFEEI</sequence>
<reference evidence="2 3" key="1">
    <citation type="journal article" date="2004" name="Science">
        <title>A predator unmasked: life cycle of Bdellovibrio bacteriovorus from a genomic perspective.</title>
        <authorList>
            <person name="Rendulic S."/>
            <person name="Jagtap P."/>
            <person name="Rosinus A."/>
            <person name="Eppinger M."/>
            <person name="Baar C."/>
            <person name="Lanz C."/>
            <person name="Keller H."/>
            <person name="Lambert C."/>
            <person name="Evans K.J."/>
            <person name="Goesmann A."/>
            <person name="Meyer F."/>
            <person name="Sockett R.E."/>
            <person name="Schuster S.C."/>
        </authorList>
    </citation>
    <scope>NUCLEOTIDE SEQUENCE [LARGE SCALE GENOMIC DNA]</scope>
    <source>
        <strain evidence="3">ATCC 15356 / DSM 50701 / NCIMB 9529 / HD100</strain>
    </source>
</reference>
<dbReference type="InterPro" id="IPR029063">
    <property type="entry name" value="SAM-dependent_MTases_sf"/>
</dbReference>
<evidence type="ECO:0008006" key="4">
    <source>
        <dbReference type="Google" id="ProtNLM"/>
    </source>
</evidence>
<dbReference type="SUPFAM" id="SSF53335">
    <property type="entry name" value="S-adenosyl-L-methionine-dependent methyltransferases"/>
    <property type="match status" value="1"/>
</dbReference>
<keyword evidence="3" id="KW-1185">Reference proteome</keyword>
<dbReference type="Proteomes" id="UP000008080">
    <property type="component" value="Chromosome"/>
</dbReference>
<dbReference type="HOGENOM" id="CLU_523436_0_0_7"/>
<evidence type="ECO:0000256" key="1">
    <source>
        <dbReference type="SAM" id="SignalP"/>
    </source>
</evidence>
<keyword evidence="1" id="KW-0732">Signal</keyword>